<accession>A0ABP1Q6Q6</accession>
<name>A0ABP1Q6Q6_9HEXA</name>
<dbReference type="InterPro" id="IPR010562">
    <property type="entry name" value="Haemolymph_juvenile_hormone-bd"/>
</dbReference>
<dbReference type="Gene3D" id="3.15.10.30">
    <property type="entry name" value="Haemolymph juvenile hormone binding protein"/>
    <property type="match status" value="1"/>
</dbReference>
<sequence length="116" mass="11857">MGGTGSLGVKLLTGEVFLKNLDFNFTLGELDIKLEGLLGGGELGDLINEIINAVGLNIVTIVETVLHKTIADTLLLIINQQLEGVTLVDLIGGLIPGPGTNCTGGTTSAPPGFLSS</sequence>
<evidence type="ECO:0000313" key="1">
    <source>
        <dbReference type="EMBL" id="CAL8091481.1"/>
    </source>
</evidence>
<dbReference type="Proteomes" id="UP001642540">
    <property type="component" value="Unassembled WGS sequence"/>
</dbReference>
<evidence type="ECO:0000313" key="2">
    <source>
        <dbReference type="Proteomes" id="UP001642540"/>
    </source>
</evidence>
<keyword evidence="2" id="KW-1185">Reference proteome</keyword>
<reference evidence="1 2" key="1">
    <citation type="submission" date="2024-08" db="EMBL/GenBank/DDBJ databases">
        <authorList>
            <person name="Cucini C."/>
            <person name="Frati F."/>
        </authorList>
    </citation>
    <scope>NUCLEOTIDE SEQUENCE [LARGE SCALE GENOMIC DNA]</scope>
</reference>
<comment type="caution">
    <text evidence="1">The sequence shown here is derived from an EMBL/GenBank/DDBJ whole genome shotgun (WGS) entry which is preliminary data.</text>
</comment>
<organism evidence="1 2">
    <name type="scientific">Orchesella dallaii</name>
    <dbReference type="NCBI Taxonomy" id="48710"/>
    <lineage>
        <taxon>Eukaryota</taxon>
        <taxon>Metazoa</taxon>
        <taxon>Ecdysozoa</taxon>
        <taxon>Arthropoda</taxon>
        <taxon>Hexapoda</taxon>
        <taxon>Collembola</taxon>
        <taxon>Entomobryomorpha</taxon>
        <taxon>Entomobryoidea</taxon>
        <taxon>Orchesellidae</taxon>
        <taxon>Orchesellinae</taxon>
        <taxon>Orchesella</taxon>
    </lineage>
</organism>
<gene>
    <name evidence="1" type="ORF">ODALV1_LOCUS7946</name>
</gene>
<protein>
    <submittedName>
        <fullName evidence="1">Uncharacterized protein</fullName>
    </submittedName>
</protein>
<proteinExistence type="predicted"/>
<dbReference type="InterPro" id="IPR038606">
    <property type="entry name" value="To_sf"/>
</dbReference>
<dbReference type="Pfam" id="PF06585">
    <property type="entry name" value="JHBP"/>
    <property type="match status" value="1"/>
</dbReference>
<dbReference type="EMBL" id="CAXLJM020000024">
    <property type="protein sequence ID" value="CAL8091481.1"/>
    <property type="molecule type" value="Genomic_DNA"/>
</dbReference>